<keyword evidence="4" id="KW-1185">Reference proteome</keyword>
<accession>A0A6M1RTB8</accession>
<dbReference type="InterPro" id="IPR024572">
    <property type="entry name" value="RcnB"/>
</dbReference>
<evidence type="ECO:0000256" key="2">
    <source>
        <dbReference type="SAM" id="SignalP"/>
    </source>
</evidence>
<protein>
    <recommendedName>
        <fullName evidence="5">RcnB family protein</fullName>
    </recommendedName>
</protein>
<dbReference type="Pfam" id="PF11776">
    <property type="entry name" value="RcnB"/>
    <property type="match status" value="1"/>
</dbReference>
<feature type="signal peptide" evidence="2">
    <location>
        <begin position="1"/>
        <end position="21"/>
    </location>
</feature>
<feature type="chain" id="PRO_5027035753" description="RcnB family protein" evidence="2">
    <location>
        <begin position="22"/>
        <end position="110"/>
    </location>
</feature>
<sequence>MKKAFLIAIASLMIAAPMAQAQQYRPDDRRPPQHHQAKPHKPAPHKAAPKPYYWKKGQSMRDWRRHNQINDYRRYGLRKPGRDQRWIRVDNQYLLIGITSGLIAGIVTAR</sequence>
<organism evidence="3 4">
    <name type="scientific">Rhizobium daejeonense</name>
    <dbReference type="NCBI Taxonomy" id="240521"/>
    <lineage>
        <taxon>Bacteria</taxon>
        <taxon>Pseudomonadati</taxon>
        <taxon>Pseudomonadota</taxon>
        <taxon>Alphaproteobacteria</taxon>
        <taxon>Hyphomicrobiales</taxon>
        <taxon>Rhizobiaceae</taxon>
        <taxon>Rhizobium/Agrobacterium group</taxon>
        <taxon>Rhizobium</taxon>
    </lineage>
</organism>
<dbReference type="Proteomes" id="UP000477849">
    <property type="component" value="Unassembled WGS sequence"/>
</dbReference>
<keyword evidence="2" id="KW-0732">Signal</keyword>
<name>A0A6M1RTB8_9HYPH</name>
<evidence type="ECO:0008006" key="5">
    <source>
        <dbReference type="Google" id="ProtNLM"/>
    </source>
</evidence>
<proteinExistence type="predicted"/>
<comment type="caution">
    <text evidence="3">The sequence shown here is derived from an EMBL/GenBank/DDBJ whole genome shotgun (WGS) entry which is preliminary data.</text>
</comment>
<evidence type="ECO:0000313" key="3">
    <source>
        <dbReference type="EMBL" id="NGO62299.1"/>
    </source>
</evidence>
<feature type="compositionally biased region" description="Basic residues" evidence="1">
    <location>
        <begin position="32"/>
        <end position="48"/>
    </location>
</feature>
<dbReference type="EMBL" id="JAAKZH010000001">
    <property type="protein sequence ID" value="NGO62299.1"/>
    <property type="molecule type" value="Genomic_DNA"/>
</dbReference>
<dbReference type="Gene3D" id="3.10.450.160">
    <property type="entry name" value="inner membrane protein cigr"/>
    <property type="match status" value="1"/>
</dbReference>
<feature type="region of interest" description="Disordered" evidence="1">
    <location>
        <begin position="20"/>
        <end position="51"/>
    </location>
</feature>
<dbReference type="AlphaFoldDB" id="A0A6M1RTB8"/>
<evidence type="ECO:0000256" key="1">
    <source>
        <dbReference type="SAM" id="MobiDB-lite"/>
    </source>
</evidence>
<dbReference type="RefSeq" id="WP_163900685.1">
    <property type="nucleotide sequence ID" value="NZ_CP048427.1"/>
</dbReference>
<evidence type="ECO:0000313" key="4">
    <source>
        <dbReference type="Proteomes" id="UP000477849"/>
    </source>
</evidence>
<reference evidence="3 4" key="1">
    <citation type="submission" date="2020-02" db="EMBL/GenBank/DDBJ databases">
        <title>Genome sequence of the type strain CCBAU10050 of Rhizobium daejeonense.</title>
        <authorList>
            <person name="Gao J."/>
            <person name="Sun J."/>
        </authorList>
    </citation>
    <scope>NUCLEOTIDE SEQUENCE [LARGE SCALE GENOMIC DNA]</scope>
    <source>
        <strain evidence="3 4">CCBAU10050</strain>
    </source>
</reference>
<gene>
    <name evidence="3" type="ORF">G6N76_01330</name>
</gene>